<reference evidence="2" key="1">
    <citation type="journal article" date="2023" name="Nat. Plants">
        <title>Single-cell RNA sequencing provides a high-resolution roadmap for understanding the multicellular compartmentation of specialized metabolism.</title>
        <authorList>
            <person name="Sun S."/>
            <person name="Shen X."/>
            <person name="Li Y."/>
            <person name="Li Y."/>
            <person name="Wang S."/>
            <person name="Li R."/>
            <person name="Zhang H."/>
            <person name="Shen G."/>
            <person name="Guo B."/>
            <person name="Wei J."/>
            <person name="Xu J."/>
            <person name="St-Pierre B."/>
            <person name="Chen S."/>
            <person name="Sun C."/>
        </authorList>
    </citation>
    <scope>NUCLEOTIDE SEQUENCE [LARGE SCALE GENOMIC DNA]</scope>
</reference>
<accession>A0ACC0AF96</accession>
<evidence type="ECO:0000313" key="2">
    <source>
        <dbReference type="Proteomes" id="UP001060085"/>
    </source>
</evidence>
<evidence type="ECO:0000313" key="1">
    <source>
        <dbReference type="EMBL" id="KAI5658118.1"/>
    </source>
</evidence>
<organism evidence="1 2">
    <name type="scientific">Catharanthus roseus</name>
    <name type="common">Madagascar periwinkle</name>
    <name type="synonym">Vinca rosea</name>
    <dbReference type="NCBI Taxonomy" id="4058"/>
    <lineage>
        <taxon>Eukaryota</taxon>
        <taxon>Viridiplantae</taxon>
        <taxon>Streptophyta</taxon>
        <taxon>Embryophyta</taxon>
        <taxon>Tracheophyta</taxon>
        <taxon>Spermatophyta</taxon>
        <taxon>Magnoliopsida</taxon>
        <taxon>eudicotyledons</taxon>
        <taxon>Gunneridae</taxon>
        <taxon>Pentapetalae</taxon>
        <taxon>asterids</taxon>
        <taxon>lamiids</taxon>
        <taxon>Gentianales</taxon>
        <taxon>Apocynaceae</taxon>
        <taxon>Rauvolfioideae</taxon>
        <taxon>Vinceae</taxon>
        <taxon>Catharanthinae</taxon>
        <taxon>Catharanthus</taxon>
    </lineage>
</organism>
<keyword evidence="2" id="KW-1185">Reference proteome</keyword>
<dbReference type="Proteomes" id="UP001060085">
    <property type="component" value="Linkage Group LG06"/>
</dbReference>
<dbReference type="EMBL" id="CM044706">
    <property type="protein sequence ID" value="KAI5658118.1"/>
    <property type="molecule type" value="Genomic_DNA"/>
</dbReference>
<proteinExistence type="predicted"/>
<sequence>MRPLFKTQSCIKIENQSVSATLLYSLTFKEFLDELIFKRELKVLQVFMLNQEFPLLNNVLKLFCKKFRQHFLFHHLPFKEIFWKHDLAKEQVSTSKDFYGIYWWTRSVNLEFHYLELLIQQLRKCFEDSLKWKRERIWCSHLPFEELFWKFGVANEVQNDAKPFNTNSLTSKRSFLANDICDLESLLVKTSWILQYISRILQKHLSRVNEGTSQSVENLSLYYYHPFKETMLKLSIFLIYSLVGKGQRLLLSSFF</sequence>
<gene>
    <name evidence="1" type="ORF">M9H77_26911</name>
</gene>
<comment type="caution">
    <text evidence="1">The sequence shown here is derived from an EMBL/GenBank/DDBJ whole genome shotgun (WGS) entry which is preliminary data.</text>
</comment>
<name>A0ACC0AF96_CATRO</name>
<protein>
    <submittedName>
        <fullName evidence="1">Uncharacterized protein</fullName>
    </submittedName>
</protein>